<reference evidence="4 5" key="1">
    <citation type="journal article" date="2019" name="Int. J. Syst. Evol. Microbiol.">
        <title>The Global Catalogue of Microorganisms (GCM) 10K type strain sequencing project: providing services to taxonomists for standard genome sequencing and annotation.</title>
        <authorList>
            <consortium name="The Broad Institute Genomics Platform"/>
            <consortium name="The Broad Institute Genome Sequencing Center for Infectious Disease"/>
            <person name="Wu L."/>
            <person name="Ma J."/>
        </authorList>
    </citation>
    <scope>NUCLEOTIDE SEQUENCE [LARGE SCALE GENOMIC DNA]</scope>
    <source>
        <strain evidence="4 5">JCM 8201</strain>
    </source>
</reference>
<proteinExistence type="predicted"/>
<feature type="domain" description="HTH tetR-type" evidence="3">
    <location>
        <begin position="17"/>
        <end position="77"/>
    </location>
</feature>
<dbReference type="EMBL" id="BAAATZ010000007">
    <property type="protein sequence ID" value="GAA2725038.1"/>
    <property type="molecule type" value="Genomic_DNA"/>
</dbReference>
<dbReference type="RefSeq" id="WP_344450398.1">
    <property type="nucleotide sequence ID" value="NZ_BAAATZ010000007.1"/>
</dbReference>
<keyword evidence="1 2" id="KW-0238">DNA-binding</keyword>
<comment type="caution">
    <text evidence="4">The sequence shown here is derived from an EMBL/GenBank/DDBJ whole genome shotgun (WGS) entry which is preliminary data.</text>
</comment>
<dbReference type="InterPro" id="IPR036271">
    <property type="entry name" value="Tet_transcr_reg_TetR-rel_C_sf"/>
</dbReference>
<evidence type="ECO:0000256" key="1">
    <source>
        <dbReference type="ARBA" id="ARBA00023125"/>
    </source>
</evidence>
<feature type="DNA-binding region" description="H-T-H motif" evidence="2">
    <location>
        <begin position="40"/>
        <end position="59"/>
    </location>
</feature>
<evidence type="ECO:0000313" key="4">
    <source>
        <dbReference type="EMBL" id="GAA2725038.1"/>
    </source>
</evidence>
<organism evidence="4 5">
    <name type="scientific">Actinocorallia aurantiaca</name>
    <dbReference type="NCBI Taxonomy" id="46204"/>
    <lineage>
        <taxon>Bacteria</taxon>
        <taxon>Bacillati</taxon>
        <taxon>Actinomycetota</taxon>
        <taxon>Actinomycetes</taxon>
        <taxon>Streptosporangiales</taxon>
        <taxon>Thermomonosporaceae</taxon>
        <taxon>Actinocorallia</taxon>
    </lineage>
</organism>
<dbReference type="InterPro" id="IPR001647">
    <property type="entry name" value="HTH_TetR"/>
</dbReference>
<sequence length="211" mass="22963">MSTTPPILGRPVAAKGEETRQRIIEATMRCVAEMGYSRATIREIARVAQMTSGSLYHYFPNKSELVKAAFLELAGISLPRLSAAADRADGVLDKLMAVFDEGDRFLRDHPFAVAFDRAIRAESAADLHLAEDSNTIFTALRDVVAGIMEQARREGALGPEADVESASNAIHTIMLGLCEHTANTPPEVYQATGRALRLLIQGSLFDYTKLA</sequence>
<name>A0ABN3U6D9_9ACTN</name>
<dbReference type="PANTHER" id="PTHR30055:SF226">
    <property type="entry name" value="HTH-TYPE TRANSCRIPTIONAL REGULATOR PKSA"/>
    <property type="match status" value="1"/>
</dbReference>
<keyword evidence="5" id="KW-1185">Reference proteome</keyword>
<gene>
    <name evidence="4" type="ORF">GCM10010439_24130</name>
</gene>
<dbReference type="Pfam" id="PF00440">
    <property type="entry name" value="TetR_N"/>
    <property type="match status" value="1"/>
</dbReference>
<dbReference type="Proteomes" id="UP001501842">
    <property type="component" value="Unassembled WGS sequence"/>
</dbReference>
<dbReference type="InterPro" id="IPR009057">
    <property type="entry name" value="Homeodomain-like_sf"/>
</dbReference>
<dbReference type="SUPFAM" id="SSF48498">
    <property type="entry name" value="Tetracyclin repressor-like, C-terminal domain"/>
    <property type="match status" value="1"/>
</dbReference>
<protein>
    <submittedName>
        <fullName evidence="4">TetR/AcrR family transcriptional regulator</fullName>
    </submittedName>
</protein>
<evidence type="ECO:0000256" key="2">
    <source>
        <dbReference type="PROSITE-ProRule" id="PRU00335"/>
    </source>
</evidence>
<dbReference type="PRINTS" id="PR00455">
    <property type="entry name" value="HTHTETR"/>
</dbReference>
<dbReference type="PANTHER" id="PTHR30055">
    <property type="entry name" value="HTH-TYPE TRANSCRIPTIONAL REGULATOR RUTR"/>
    <property type="match status" value="1"/>
</dbReference>
<dbReference type="InterPro" id="IPR050109">
    <property type="entry name" value="HTH-type_TetR-like_transc_reg"/>
</dbReference>
<dbReference type="PROSITE" id="PS50977">
    <property type="entry name" value="HTH_TETR_2"/>
    <property type="match status" value="1"/>
</dbReference>
<accession>A0ABN3U6D9</accession>
<dbReference type="SUPFAM" id="SSF46689">
    <property type="entry name" value="Homeodomain-like"/>
    <property type="match status" value="1"/>
</dbReference>
<dbReference type="Gene3D" id="1.10.357.10">
    <property type="entry name" value="Tetracycline Repressor, domain 2"/>
    <property type="match status" value="1"/>
</dbReference>
<evidence type="ECO:0000313" key="5">
    <source>
        <dbReference type="Proteomes" id="UP001501842"/>
    </source>
</evidence>
<evidence type="ECO:0000259" key="3">
    <source>
        <dbReference type="PROSITE" id="PS50977"/>
    </source>
</evidence>